<keyword evidence="2" id="KW-0677">Repeat</keyword>
<evidence type="ECO:0000256" key="6">
    <source>
        <dbReference type="SAM" id="MobiDB-lite"/>
    </source>
</evidence>
<dbReference type="EMBL" id="CAJFCW020000002">
    <property type="protein sequence ID" value="CAG9094538.1"/>
    <property type="molecule type" value="Genomic_DNA"/>
</dbReference>
<dbReference type="AlphaFoldDB" id="A0A811K8Z2"/>
<dbReference type="InterPro" id="IPR000210">
    <property type="entry name" value="BTB/POZ_dom"/>
</dbReference>
<dbReference type="GO" id="GO:0005634">
    <property type="term" value="C:nucleus"/>
    <property type="evidence" value="ECO:0007669"/>
    <property type="project" value="TreeGrafter"/>
</dbReference>
<dbReference type="EMBL" id="CAJFDH010000002">
    <property type="protein sequence ID" value="CAD5211847.1"/>
    <property type="molecule type" value="Genomic_DNA"/>
</dbReference>
<evidence type="ECO:0000256" key="1">
    <source>
        <dbReference type="ARBA" id="ARBA00022723"/>
    </source>
</evidence>
<keyword evidence="1" id="KW-0479">Metal-binding</keyword>
<dbReference type="GO" id="GO:0000981">
    <property type="term" value="F:DNA-binding transcription factor activity, RNA polymerase II-specific"/>
    <property type="evidence" value="ECO:0007669"/>
    <property type="project" value="TreeGrafter"/>
</dbReference>
<keyword evidence="10" id="KW-1185">Reference proteome</keyword>
<evidence type="ECO:0008006" key="11">
    <source>
        <dbReference type="Google" id="ProtNLM"/>
    </source>
</evidence>
<organism evidence="9 10">
    <name type="scientific">Bursaphelenchus okinawaensis</name>
    <dbReference type="NCBI Taxonomy" id="465554"/>
    <lineage>
        <taxon>Eukaryota</taxon>
        <taxon>Metazoa</taxon>
        <taxon>Ecdysozoa</taxon>
        <taxon>Nematoda</taxon>
        <taxon>Chromadorea</taxon>
        <taxon>Rhabditida</taxon>
        <taxon>Tylenchina</taxon>
        <taxon>Tylenchomorpha</taxon>
        <taxon>Aphelenchoidea</taxon>
        <taxon>Aphelenchoididae</taxon>
        <taxon>Bursaphelenchus</taxon>
    </lineage>
</organism>
<accession>A0A811K8Z2</accession>
<name>A0A811K8Z2_9BILA</name>
<dbReference type="PROSITE" id="PS50097">
    <property type="entry name" value="BTB"/>
    <property type="match status" value="1"/>
</dbReference>
<dbReference type="OrthoDB" id="45365at2759"/>
<feature type="compositionally biased region" description="Basic and acidic residues" evidence="6">
    <location>
        <begin position="197"/>
        <end position="206"/>
    </location>
</feature>
<evidence type="ECO:0000256" key="5">
    <source>
        <dbReference type="PROSITE-ProRule" id="PRU00042"/>
    </source>
</evidence>
<comment type="caution">
    <text evidence="9">The sequence shown here is derived from an EMBL/GenBank/DDBJ whole genome shotgun (WGS) entry which is preliminary data.</text>
</comment>
<reference evidence="9" key="1">
    <citation type="submission" date="2020-09" db="EMBL/GenBank/DDBJ databases">
        <authorList>
            <person name="Kikuchi T."/>
        </authorList>
    </citation>
    <scope>NUCLEOTIDE SEQUENCE</scope>
    <source>
        <strain evidence="9">SH1</strain>
    </source>
</reference>
<dbReference type="SUPFAM" id="SSF57667">
    <property type="entry name" value="beta-beta-alpha zinc fingers"/>
    <property type="match status" value="1"/>
</dbReference>
<dbReference type="InterPro" id="IPR036236">
    <property type="entry name" value="Znf_C2H2_sf"/>
</dbReference>
<gene>
    <name evidence="9" type="ORF">BOKJ2_LOCUS3906</name>
</gene>
<dbReference type="InterPro" id="IPR013087">
    <property type="entry name" value="Znf_C2H2_type"/>
</dbReference>
<feature type="domain" description="BTB" evidence="7">
    <location>
        <begin position="12"/>
        <end position="85"/>
    </location>
</feature>
<feature type="region of interest" description="Disordered" evidence="6">
    <location>
        <begin position="194"/>
        <end position="234"/>
    </location>
</feature>
<proteinExistence type="predicted"/>
<evidence type="ECO:0000256" key="4">
    <source>
        <dbReference type="ARBA" id="ARBA00022833"/>
    </source>
</evidence>
<sequence>MSLLPLSPVDSCIRILFLDDEKSLKEELVYAHRQVLIKSPYFLALIQQNPLNAAFTLDLSSLDRPVESFKTVLSHLYTGQLTTSCGASRPSLHFLAQLLQLPSLKQLLTLEKMADFPANPKPSPTVENEASNPQFPTLHPALCAAYLSLLQNQQNTQLLQGFLQQAQANMQMLASQNHSTSSIFPTTKAVTPLTEMRTSESEHSFRSEAPSVASSCSAGSNNPPSVPSSSPIDSLNDILVPSNEKEGWCRNKKYIQTVQKGYRCTVCNKVYGRYNSVSYHVTIYHRNPPIKCEEQGCQFTTREARYIHFHKYYRHGVPLPESIDLASRKCPFFSCKHVSKSPAMLDKHINRHVADCTKDGQNYNCPKCPYGTTEQREMFSHLRAHQLGTHVPEAGGPLKGIKLDCDKCNFKAVTEHGLEKHKTTKHIKSDVAPLHFGGIDLATALKALPAFQNNFLNHFNQTG</sequence>
<protein>
    <recommendedName>
        <fullName evidence="11">BTB domain-containing protein</fullName>
    </recommendedName>
</protein>
<dbReference type="PANTHER" id="PTHR24408">
    <property type="entry name" value="ZINC FINGER PROTEIN"/>
    <property type="match status" value="1"/>
</dbReference>
<dbReference type="Proteomes" id="UP000783686">
    <property type="component" value="Unassembled WGS sequence"/>
</dbReference>
<keyword evidence="4" id="KW-0862">Zinc</keyword>
<evidence type="ECO:0000256" key="3">
    <source>
        <dbReference type="ARBA" id="ARBA00022771"/>
    </source>
</evidence>
<dbReference type="SUPFAM" id="SSF54695">
    <property type="entry name" value="POZ domain"/>
    <property type="match status" value="1"/>
</dbReference>
<dbReference type="GO" id="GO:0008270">
    <property type="term" value="F:zinc ion binding"/>
    <property type="evidence" value="ECO:0007669"/>
    <property type="project" value="UniProtKB-KW"/>
</dbReference>
<dbReference type="Gene3D" id="3.30.710.10">
    <property type="entry name" value="Potassium Channel Kv1.1, Chain A"/>
    <property type="match status" value="1"/>
</dbReference>
<evidence type="ECO:0000259" key="8">
    <source>
        <dbReference type="PROSITE" id="PS50157"/>
    </source>
</evidence>
<evidence type="ECO:0000256" key="2">
    <source>
        <dbReference type="ARBA" id="ARBA00022737"/>
    </source>
</evidence>
<feature type="compositionally biased region" description="Low complexity" evidence="6">
    <location>
        <begin position="220"/>
        <end position="231"/>
    </location>
</feature>
<evidence type="ECO:0000259" key="7">
    <source>
        <dbReference type="PROSITE" id="PS50097"/>
    </source>
</evidence>
<dbReference type="InterPro" id="IPR011333">
    <property type="entry name" value="SKP1/BTB/POZ_sf"/>
</dbReference>
<evidence type="ECO:0000313" key="9">
    <source>
        <dbReference type="EMBL" id="CAD5211847.1"/>
    </source>
</evidence>
<evidence type="ECO:0000313" key="10">
    <source>
        <dbReference type="Proteomes" id="UP000614601"/>
    </source>
</evidence>
<dbReference type="Pfam" id="PF00651">
    <property type="entry name" value="BTB"/>
    <property type="match status" value="1"/>
</dbReference>
<dbReference type="PANTHER" id="PTHR24408:SF36">
    <property type="entry name" value="BTB DOMAIN-CONTAINING PROTEIN"/>
    <property type="match status" value="1"/>
</dbReference>
<dbReference type="Proteomes" id="UP000614601">
    <property type="component" value="Unassembled WGS sequence"/>
</dbReference>
<dbReference type="SMART" id="SM00355">
    <property type="entry name" value="ZnF_C2H2"/>
    <property type="match status" value="5"/>
</dbReference>
<dbReference type="GO" id="GO:0043565">
    <property type="term" value="F:sequence-specific DNA binding"/>
    <property type="evidence" value="ECO:0007669"/>
    <property type="project" value="TreeGrafter"/>
</dbReference>
<dbReference type="Gene3D" id="3.30.160.60">
    <property type="entry name" value="Classic Zinc Finger"/>
    <property type="match status" value="2"/>
</dbReference>
<keyword evidence="3 5" id="KW-0863">Zinc-finger</keyword>
<dbReference type="PROSITE" id="PS00028">
    <property type="entry name" value="ZINC_FINGER_C2H2_1"/>
    <property type="match status" value="1"/>
</dbReference>
<dbReference type="PROSITE" id="PS50157">
    <property type="entry name" value="ZINC_FINGER_C2H2_2"/>
    <property type="match status" value="1"/>
</dbReference>
<feature type="domain" description="C2H2-type" evidence="8">
    <location>
        <begin position="262"/>
        <end position="289"/>
    </location>
</feature>